<feature type="domain" description="Mechanosensitive ion channel MscS" evidence="6">
    <location>
        <begin position="185"/>
        <end position="253"/>
    </location>
</feature>
<keyword evidence="8" id="KW-1185">Reference proteome</keyword>
<evidence type="ECO:0000313" key="8">
    <source>
        <dbReference type="Proteomes" id="UP001290861"/>
    </source>
</evidence>
<evidence type="ECO:0000256" key="4">
    <source>
        <dbReference type="ARBA" id="ARBA00023136"/>
    </source>
</evidence>
<evidence type="ECO:0000256" key="3">
    <source>
        <dbReference type="ARBA" id="ARBA00022989"/>
    </source>
</evidence>
<dbReference type="Gene3D" id="2.30.30.60">
    <property type="match status" value="1"/>
</dbReference>
<name>A0ABU5N0N0_9BACT</name>
<keyword evidence="3 5" id="KW-1133">Transmembrane helix</keyword>
<accession>A0ABU5N0N0</accession>
<feature type="transmembrane region" description="Helical" evidence="5">
    <location>
        <begin position="166"/>
        <end position="183"/>
    </location>
</feature>
<dbReference type="PANTHER" id="PTHR30414">
    <property type="entry name" value="MINICONDUCTANCE MECHANOSENSITIVE CHANNEL YBDG"/>
    <property type="match status" value="1"/>
</dbReference>
<organism evidence="7 8">
    <name type="scientific">Pontiella agarivorans</name>
    <dbReference type="NCBI Taxonomy" id="3038953"/>
    <lineage>
        <taxon>Bacteria</taxon>
        <taxon>Pseudomonadati</taxon>
        <taxon>Kiritimatiellota</taxon>
        <taxon>Kiritimatiellia</taxon>
        <taxon>Kiritimatiellales</taxon>
        <taxon>Pontiellaceae</taxon>
        <taxon>Pontiella</taxon>
    </lineage>
</organism>
<feature type="transmembrane region" description="Helical" evidence="5">
    <location>
        <begin position="98"/>
        <end position="119"/>
    </location>
</feature>
<comment type="subcellular location">
    <subcellularLocation>
        <location evidence="1">Membrane</location>
    </subcellularLocation>
</comment>
<comment type="caution">
    <text evidence="7">The sequence shown here is derived from an EMBL/GenBank/DDBJ whole genome shotgun (WGS) entry which is preliminary data.</text>
</comment>
<proteinExistence type="predicted"/>
<reference evidence="7 8" key="1">
    <citation type="journal article" date="2024" name="Appl. Environ. Microbiol.">
        <title>Pontiella agarivorans sp. nov., a novel marine anaerobic bacterium capable of degrading macroalgal polysaccharides and fixing nitrogen.</title>
        <authorList>
            <person name="Liu N."/>
            <person name="Kivenson V."/>
            <person name="Peng X."/>
            <person name="Cui Z."/>
            <person name="Lankiewicz T.S."/>
            <person name="Gosselin K.M."/>
            <person name="English C.J."/>
            <person name="Blair E.M."/>
            <person name="O'Malley M.A."/>
            <person name="Valentine D.L."/>
        </authorList>
    </citation>
    <scope>NUCLEOTIDE SEQUENCE [LARGE SCALE GENOMIC DNA]</scope>
    <source>
        <strain evidence="7 8">NLcol2</strain>
    </source>
</reference>
<sequence length="414" mass="46845">MLVKWIQDLLISYGTPEASADEFALVISAALIFAVAYAVYWILKNYLLKVIRRITEKTSNKWDDKLMESRVFHRLLRLIPLTVIAIGLERIAPGGFVLIKRVVFAVIIFIGARTVEAFLNAVSDVYHSCMDEHRKPIRPLFQALQLVTYFLASIFMISVLLNKEPWGLFTLLGGMTAVTMLVFKDSILGFVAGIQLGANDMVREGDWIEMPKYGADGDVIEVSVNTVKVRNWDKTITTIPTYALISDSFKNWRGMSESGGRRIKRSICIDMNTVQFADEAMLEKFQAMELLKDYVVKTQEEINAANAEKNIDLSSTMVNGRRQTNLGIFRAYLENYLRSNPKIHKGMTFLVRHLQPTPQGLPIEIYVFSADKNWAAYESIQADIFDHILAAIPEFGLRVYQQPSGNDIAALSIR</sequence>
<dbReference type="Proteomes" id="UP001290861">
    <property type="component" value="Unassembled WGS sequence"/>
</dbReference>
<evidence type="ECO:0000313" key="7">
    <source>
        <dbReference type="EMBL" id="MDZ8119991.1"/>
    </source>
</evidence>
<dbReference type="RefSeq" id="WP_322609771.1">
    <property type="nucleotide sequence ID" value="NZ_JARVCO010000012.1"/>
</dbReference>
<keyword evidence="4 5" id="KW-0472">Membrane</keyword>
<dbReference type="InterPro" id="IPR010920">
    <property type="entry name" value="LSM_dom_sf"/>
</dbReference>
<dbReference type="Pfam" id="PF00924">
    <property type="entry name" value="MS_channel_2nd"/>
    <property type="match status" value="1"/>
</dbReference>
<evidence type="ECO:0000256" key="5">
    <source>
        <dbReference type="SAM" id="Phobius"/>
    </source>
</evidence>
<feature type="transmembrane region" description="Helical" evidence="5">
    <location>
        <begin position="140"/>
        <end position="160"/>
    </location>
</feature>
<feature type="transmembrane region" description="Helical" evidence="5">
    <location>
        <begin position="23"/>
        <end position="43"/>
    </location>
</feature>
<dbReference type="InterPro" id="IPR030192">
    <property type="entry name" value="YbdG"/>
</dbReference>
<protein>
    <submittedName>
        <fullName evidence="7">Mechanosensitive ion channel family protein</fullName>
    </submittedName>
</protein>
<evidence type="ECO:0000256" key="1">
    <source>
        <dbReference type="ARBA" id="ARBA00004370"/>
    </source>
</evidence>
<evidence type="ECO:0000259" key="6">
    <source>
        <dbReference type="Pfam" id="PF00924"/>
    </source>
</evidence>
<dbReference type="InterPro" id="IPR023408">
    <property type="entry name" value="MscS_beta-dom_sf"/>
</dbReference>
<evidence type="ECO:0000256" key="2">
    <source>
        <dbReference type="ARBA" id="ARBA00022692"/>
    </source>
</evidence>
<dbReference type="PANTHER" id="PTHR30414:SF0">
    <property type="entry name" value="MINICONDUCTANCE MECHANOSENSITIVE CHANNEL YBDG"/>
    <property type="match status" value="1"/>
</dbReference>
<dbReference type="EMBL" id="JARVCO010000012">
    <property type="protein sequence ID" value="MDZ8119991.1"/>
    <property type="molecule type" value="Genomic_DNA"/>
</dbReference>
<dbReference type="SUPFAM" id="SSF50182">
    <property type="entry name" value="Sm-like ribonucleoproteins"/>
    <property type="match status" value="1"/>
</dbReference>
<dbReference type="InterPro" id="IPR006685">
    <property type="entry name" value="MscS_channel_2nd"/>
</dbReference>
<gene>
    <name evidence="7" type="ORF">P9H32_15275</name>
</gene>
<keyword evidence="2 5" id="KW-0812">Transmembrane</keyword>